<sequence length="646" mass="73650">MLDLFCSIAKRYQEKYKKEAEQNEHSNESGVQSGTKAETQDNALVKDEDNREIKIENEETKAIKEEFKKETEDDEKIKEEIKDEPLNEKKEEELEPKSENKMENEPVQSYKQETKIEKEIGEENEPEINDEIEVEPIALRKSTRSSVRKMQQTDQIKLTPTTKTTAKSTPKSVKKSNQKASKKKSPKKKSAACVEYIEDELDDEDIEEEDDDEEFAPSPSKKKAPTLAKKKSGHQKKPNLSYTDISTYLDNLFSSNAGRKIKQQEKPTKSIFEETVLEGPRSCRLKSRVKYTFEDFDKSINQACGEEPEEDIGEPRPARATRRSTRLNEHFDSVNSEAESDTGSNSSEYKAKVARPRYKSESEEVSEGEAEESDEDFKSGRRKKRRNERANGKKAKNAKKRKTRSKYCDDSESQVEETEEEEEEAKFSDEEEYNQRYSRRKRRVYRELGDDESETISDLENLNNCKAKVRSARTKSKRRNYCESSGEEGAKEESPKSRIKKAAPSDQEECGDEVPAKKTKPIIKRPWSDEDSAESKSEKGTVGENGNTNGSQLNGTNSSENENKSQVVNEAPGKSTVENKPIVLPAQNFVPNTFIANAAPLVYYYCQPAHIQPASIIQMNGQIQNQMQPIVLMNIPSQSFIKPILI</sequence>
<dbReference type="AlphaFoldDB" id="A0A3M7RLB8"/>
<feature type="compositionally biased region" description="Polar residues" evidence="1">
    <location>
        <begin position="28"/>
        <end position="42"/>
    </location>
</feature>
<feature type="compositionally biased region" description="Basic residues" evidence="1">
    <location>
        <begin position="467"/>
        <end position="479"/>
    </location>
</feature>
<name>A0A3M7RLB8_BRAPC</name>
<feature type="compositionally biased region" description="Basic residues" evidence="1">
    <location>
        <begin position="220"/>
        <end position="237"/>
    </location>
</feature>
<feature type="compositionally biased region" description="Basic residues" evidence="1">
    <location>
        <begin position="380"/>
        <end position="405"/>
    </location>
</feature>
<feature type="compositionally biased region" description="Basic residues" evidence="1">
    <location>
        <begin position="172"/>
        <end position="190"/>
    </location>
</feature>
<evidence type="ECO:0000313" key="2">
    <source>
        <dbReference type="EMBL" id="RNA24269.1"/>
    </source>
</evidence>
<feature type="region of interest" description="Disordered" evidence="1">
    <location>
        <begin position="300"/>
        <end position="574"/>
    </location>
</feature>
<feature type="compositionally biased region" description="Basic and acidic residues" evidence="1">
    <location>
        <begin position="112"/>
        <end position="121"/>
    </location>
</feature>
<organism evidence="2 3">
    <name type="scientific">Brachionus plicatilis</name>
    <name type="common">Marine rotifer</name>
    <name type="synonym">Brachionus muelleri</name>
    <dbReference type="NCBI Taxonomy" id="10195"/>
    <lineage>
        <taxon>Eukaryota</taxon>
        <taxon>Metazoa</taxon>
        <taxon>Spiralia</taxon>
        <taxon>Gnathifera</taxon>
        <taxon>Rotifera</taxon>
        <taxon>Eurotatoria</taxon>
        <taxon>Monogononta</taxon>
        <taxon>Pseudotrocha</taxon>
        <taxon>Ploima</taxon>
        <taxon>Brachionidae</taxon>
        <taxon>Brachionus</taxon>
    </lineage>
</organism>
<feature type="compositionally biased region" description="Acidic residues" evidence="1">
    <location>
        <begin position="122"/>
        <end position="134"/>
    </location>
</feature>
<dbReference type="Proteomes" id="UP000276133">
    <property type="component" value="Unassembled WGS sequence"/>
</dbReference>
<evidence type="ECO:0000256" key="1">
    <source>
        <dbReference type="SAM" id="MobiDB-lite"/>
    </source>
</evidence>
<feature type="compositionally biased region" description="Acidic residues" evidence="1">
    <location>
        <begin position="196"/>
        <end position="215"/>
    </location>
</feature>
<feature type="region of interest" description="Disordered" evidence="1">
    <location>
        <begin position="16"/>
        <end position="241"/>
    </location>
</feature>
<feature type="compositionally biased region" description="Basic and acidic residues" evidence="1">
    <location>
        <begin position="44"/>
        <end position="104"/>
    </location>
</feature>
<feature type="compositionally biased region" description="Acidic residues" evidence="1">
    <location>
        <begin position="363"/>
        <end position="375"/>
    </location>
</feature>
<gene>
    <name evidence="2" type="ORF">BpHYR1_001788</name>
</gene>
<comment type="caution">
    <text evidence="2">The sequence shown here is derived from an EMBL/GenBank/DDBJ whole genome shotgun (WGS) entry which is preliminary data.</text>
</comment>
<feature type="compositionally biased region" description="Acidic residues" evidence="1">
    <location>
        <begin position="410"/>
        <end position="432"/>
    </location>
</feature>
<keyword evidence="3" id="KW-1185">Reference proteome</keyword>
<feature type="compositionally biased region" description="Low complexity" evidence="1">
    <location>
        <begin position="157"/>
        <end position="171"/>
    </location>
</feature>
<accession>A0A3M7RLB8</accession>
<feature type="compositionally biased region" description="Polar residues" evidence="1">
    <location>
        <begin position="544"/>
        <end position="568"/>
    </location>
</feature>
<feature type="compositionally biased region" description="Polar residues" evidence="1">
    <location>
        <begin position="333"/>
        <end position="348"/>
    </location>
</feature>
<proteinExistence type="predicted"/>
<evidence type="ECO:0000313" key="3">
    <source>
        <dbReference type="Proteomes" id="UP000276133"/>
    </source>
</evidence>
<protein>
    <submittedName>
        <fullName evidence="2">Uncharacterized protein</fullName>
    </submittedName>
</protein>
<dbReference type="EMBL" id="REGN01003150">
    <property type="protein sequence ID" value="RNA24269.1"/>
    <property type="molecule type" value="Genomic_DNA"/>
</dbReference>
<feature type="compositionally biased region" description="Basic and acidic residues" evidence="1">
    <location>
        <begin position="16"/>
        <end position="27"/>
    </location>
</feature>
<reference evidence="2 3" key="1">
    <citation type="journal article" date="2018" name="Sci. Rep.">
        <title>Genomic signatures of local adaptation to the degree of environmental predictability in rotifers.</title>
        <authorList>
            <person name="Franch-Gras L."/>
            <person name="Hahn C."/>
            <person name="Garcia-Roger E.M."/>
            <person name="Carmona M.J."/>
            <person name="Serra M."/>
            <person name="Gomez A."/>
        </authorList>
    </citation>
    <scope>NUCLEOTIDE SEQUENCE [LARGE SCALE GENOMIC DNA]</scope>
    <source>
        <strain evidence="2">HYR1</strain>
    </source>
</reference>